<dbReference type="InterPro" id="IPR010980">
    <property type="entry name" value="Cyt_c/b562"/>
</dbReference>
<dbReference type="Proteomes" id="UP000008152">
    <property type="component" value="Chromosome II"/>
</dbReference>
<dbReference type="AlphaFoldDB" id="A7N3D7"/>
<dbReference type="PATRIC" id="fig|338187.25.peg.5214"/>
<evidence type="ECO:0000256" key="1">
    <source>
        <dbReference type="ARBA" id="ARBA00005523"/>
    </source>
</evidence>
<evidence type="ECO:0000256" key="2">
    <source>
        <dbReference type="ARBA" id="ARBA00022729"/>
    </source>
</evidence>
<dbReference type="GO" id="GO:0005506">
    <property type="term" value="F:iron ion binding"/>
    <property type="evidence" value="ECO:0007669"/>
    <property type="project" value="InterPro"/>
</dbReference>
<keyword evidence="2" id="KW-0732">Signal</keyword>
<dbReference type="Pfam" id="PF07361">
    <property type="entry name" value="Cytochrom_B562"/>
    <property type="match status" value="1"/>
</dbReference>
<sequence length="170" mass="19251">MTRFATHKLDYIFGYASVKGLLYTARIKKPTQNSAFNGEVKMLRPLVLGCVIALGSTYAMAEAVDLKQNMNQMKMEFKQAAEASDVESMKSAIDSLQAIVEQSKRGNYPPEKFDLYLEGFNKLTVTLDKIEADLDAGKLEEAKDQLREIDSLREEYHDKRNPSIWSKLFG</sequence>
<dbReference type="GO" id="GO:0042597">
    <property type="term" value="C:periplasmic space"/>
    <property type="evidence" value="ECO:0007669"/>
    <property type="project" value="InterPro"/>
</dbReference>
<dbReference type="GO" id="GO:0020037">
    <property type="term" value="F:heme binding"/>
    <property type="evidence" value="ECO:0007669"/>
    <property type="project" value="InterPro"/>
</dbReference>
<comment type="similarity">
    <text evidence="1">Belongs to the cytochrome b562 family.</text>
</comment>
<dbReference type="SUPFAM" id="SSF47175">
    <property type="entry name" value="Cytochromes"/>
    <property type="match status" value="1"/>
</dbReference>
<evidence type="ECO:0000313" key="3">
    <source>
        <dbReference type="EMBL" id="ABU72892.1"/>
    </source>
</evidence>
<dbReference type="KEGG" id="vha:VIBHAR_04984"/>
<reference evidence="3 4" key="1">
    <citation type="submission" date="2007-08" db="EMBL/GenBank/DDBJ databases">
        <authorList>
            <consortium name="The Vibrio harveyi Genome Sequencing Project"/>
            <person name="Bassler B."/>
            <person name="Clifton S.W."/>
            <person name="Fulton L."/>
            <person name="Delehaunty K."/>
            <person name="Fronick C."/>
            <person name="Harrison M."/>
            <person name="Markivic C."/>
            <person name="Fulton R."/>
            <person name="Tin-Wollam A.-M."/>
            <person name="Shah N."/>
            <person name="Pepin K."/>
            <person name="Nash W."/>
            <person name="Thiruvilangam P."/>
            <person name="Bhonagiri V."/>
            <person name="Waters C."/>
            <person name="Tu K.C."/>
            <person name="Irgon J."/>
            <person name="Wilson R.K."/>
        </authorList>
    </citation>
    <scope>NUCLEOTIDE SEQUENCE [LARGE SCALE GENOMIC DNA]</scope>
    <source>
        <strain evidence="4">ATCC BAA-1116 / BB120</strain>
    </source>
</reference>
<dbReference type="Gene3D" id="1.20.120.10">
    <property type="entry name" value="Cytochrome c/b562"/>
    <property type="match status" value="1"/>
</dbReference>
<evidence type="ECO:0008006" key="5">
    <source>
        <dbReference type="Google" id="ProtNLM"/>
    </source>
</evidence>
<dbReference type="InterPro" id="IPR009155">
    <property type="entry name" value="Cyt_b562"/>
</dbReference>
<accession>A7N3D7</accession>
<evidence type="ECO:0000313" key="4">
    <source>
        <dbReference type="Proteomes" id="UP000008152"/>
    </source>
</evidence>
<proteinExistence type="inferred from homology"/>
<dbReference type="GO" id="GO:0009055">
    <property type="term" value="F:electron transfer activity"/>
    <property type="evidence" value="ECO:0007669"/>
    <property type="project" value="InterPro"/>
</dbReference>
<organism evidence="3 4">
    <name type="scientific">Vibrio campbellii (strain ATCC BAA-1116)</name>
    <dbReference type="NCBI Taxonomy" id="2902295"/>
    <lineage>
        <taxon>Bacteria</taxon>
        <taxon>Pseudomonadati</taxon>
        <taxon>Pseudomonadota</taxon>
        <taxon>Gammaproteobacteria</taxon>
        <taxon>Vibrionales</taxon>
        <taxon>Vibrionaceae</taxon>
        <taxon>Vibrio</taxon>
    </lineage>
</organism>
<gene>
    <name evidence="3" type="ordered locus">VIBHAR_04984</name>
</gene>
<dbReference type="EMBL" id="CP000790">
    <property type="protein sequence ID" value="ABU72892.1"/>
    <property type="molecule type" value="Genomic_DNA"/>
</dbReference>
<dbReference type="GO" id="GO:0022900">
    <property type="term" value="P:electron transport chain"/>
    <property type="evidence" value="ECO:0007669"/>
    <property type="project" value="InterPro"/>
</dbReference>
<name>A7N3D7_VIBC1</name>
<protein>
    <recommendedName>
        <fullName evidence="5">Cytochrome b562 family protein</fullName>
    </recommendedName>
</protein>